<dbReference type="EMBL" id="CAXIEN010000408">
    <property type="protein sequence ID" value="CAL1296892.1"/>
    <property type="molecule type" value="Genomic_DNA"/>
</dbReference>
<protein>
    <submittedName>
        <fullName evidence="1">Uncharacterized protein</fullName>
    </submittedName>
</protein>
<accession>A0AAV2BLQ1</accession>
<dbReference type="InterPro" id="IPR052133">
    <property type="entry name" value="Immune_Signaling-Apoptosis_Reg"/>
</dbReference>
<keyword evidence="2" id="KW-1185">Reference proteome</keyword>
<evidence type="ECO:0000313" key="1">
    <source>
        <dbReference type="EMBL" id="CAL1296892.1"/>
    </source>
</evidence>
<name>A0AAV2BLQ1_9ARAC</name>
<dbReference type="PANTHER" id="PTHR12044">
    <property type="entry name" value="BCL2 INTERACTING MEDIATOR OF CELL DEATH"/>
    <property type="match status" value="1"/>
</dbReference>
<sequence>MYPSEDVRSAIAYIFLKIYSSNSISTVGIFSSIDAIVTKGILSVLKSGSTKYLIKTGLELLFEIISGKNELLIETIICCIRIFAHYSLFFEKCHILYGVNTLLDVAVILLKLKNWRLLCMVFDLLSILNSKKASAVVSSQSSITGQALKLVENSFKIHNPQVLLAVSNFFCTVLKNEHLPSSVSSQLFSIVQMCMKNFQKFFSSRSHLSAEVKNFHENHIENLPLEVDLLKNGLDILCCLLHERSELGLHCKSGRIAKQNTSCGSASFSKPGCRAPWVLRKQSQGFFRSEECFSCPIIEDDGTSLNTSCKNDFQTAVHACISALDEIFVPYCLLLNTNSMVKDVSHYHLVQVLLEIFEDPVESKLLTCFAKKLVKAKMFSHIWNIKISRLLLSRVSFEESSTKCNHCLASLLKFLLQKHKDLDTHMETIKIGLVELNCPIDECSSVLSQKCEPQSEMTASPILCSVQMTLLCLCYVTYLNDAPIVKTKTLTPHLVYYITCNFEFILSSTFILKHLIFLLAMCIHENIEFQTGLTEVSATMWDALSNITCPVEVYTHHEVLLEWTFRNPQFNSFSSFVLQAWMKFSFCSSNSTILQKTFSVLLKLLCNSDVAQETFIRQFDSNSEMSFHFLQNAFESEVYQNEDIKIKEKFVIFIHALVQHIQNCTLRILVVKNHINEKIDDGFLPFGLECMLWCYRKVSAINSQIDMKFVFHVTNFCCNSSFEDCKTLILCLKLLQFVSSFKDHDSRAWFVIMGNTKFLPFLNKCLTMHEQFEIEGLQLLYSLVVQQIDGSLKNTTSMKIHFLQILKWLKYSRTKYMCFKILNKLLEVEFNNNFIQISSTEQNMCLSGDSMSKRDLRLLVICVQNAMTLKHFGVMGKESFLWRGG</sequence>
<gene>
    <name evidence="1" type="ORF">LARSCL_LOCUS19998</name>
</gene>
<comment type="caution">
    <text evidence="1">The sequence shown here is derived from an EMBL/GenBank/DDBJ whole genome shotgun (WGS) entry which is preliminary data.</text>
</comment>
<reference evidence="1 2" key="1">
    <citation type="submission" date="2024-04" db="EMBL/GenBank/DDBJ databases">
        <authorList>
            <person name="Rising A."/>
            <person name="Reimegard J."/>
            <person name="Sonavane S."/>
            <person name="Akerstrom W."/>
            <person name="Nylinder S."/>
            <person name="Hedman E."/>
            <person name="Kallberg Y."/>
        </authorList>
    </citation>
    <scope>NUCLEOTIDE SEQUENCE [LARGE SCALE GENOMIC DNA]</scope>
</reference>
<dbReference type="GO" id="GO:0007127">
    <property type="term" value="P:meiosis I"/>
    <property type="evidence" value="ECO:0007669"/>
    <property type="project" value="TreeGrafter"/>
</dbReference>
<dbReference type="PANTHER" id="PTHR12044:SF14">
    <property type="entry name" value="MEIOTIC DOUBLE-STRANDED BREAK FORMATION PROTEIN 1"/>
    <property type="match status" value="1"/>
</dbReference>
<dbReference type="Proteomes" id="UP001497382">
    <property type="component" value="Unassembled WGS sequence"/>
</dbReference>
<proteinExistence type="predicted"/>
<organism evidence="1 2">
    <name type="scientific">Larinioides sclopetarius</name>
    <dbReference type="NCBI Taxonomy" id="280406"/>
    <lineage>
        <taxon>Eukaryota</taxon>
        <taxon>Metazoa</taxon>
        <taxon>Ecdysozoa</taxon>
        <taxon>Arthropoda</taxon>
        <taxon>Chelicerata</taxon>
        <taxon>Arachnida</taxon>
        <taxon>Araneae</taxon>
        <taxon>Araneomorphae</taxon>
        <taxon>Entelegynae</taxon>
        <taxon>Araneoidea</taxon>
        <taxon>Araneidae</taxon>
        <taxon>Larinioides</taxon>
    </lineage>
</organism>
<evidence type="ECO:0000313" key="2">
    <source>
        <dbReference type="Proteomes" id="UP001497382"/>
    </source>
</evidence>
<dbReference type="AlphaFoldDB" id="A0AAV2BLQ1"/>